<dbReference type="EMBL" id="PGTO01000007">
    <property type="protein sequence ID" value="RAU21815.1"/>
    <property type="molecule type" value="Genomic_DNA"/>
</dbReference>
<dbReference type="OrthoDB" id="9801785at2"/>
<accession>A0A364NY34</accession>
<comment type="pathway">
    <text evidence="1">Bacterial outer membrane biogenesis; LPS O-antigen biosynthesis.</text>
</comment>
<comment type="caution">
    <text evidence="4">The sequence shown here is derived from an EMBL/GenBank/DDBJ whole genome shotgun (WGS) entry which is preliminary data.</text>
</comment>
<dbReference type="Gene3D" id="3.40.50.720">
    <property type="entry name" value="NAD(P)-binding Rossmann-like Domain"/>
    <property type="match status" value="1"/>
</dbReference>
<sequence length="329" mass="34606">MKWLITGGAGFLGRNLCRRLTDSGGHTIRVVDNLSVGGEEPLNHAMGGKVRICPKDMPGPMIAGAAPELIVADIAEAEVAVAAAAGADIIIHLAANTGVPQSVAHPRVDCITNVLGTLNYLEACRVSNVGRFVFASSGAPLGESTPPIHEESVPHPISPYGASKLAGEGYCSAYFHSYGVETVALRFGNVYGPGSGHKTSVVAKFIGQALRGEVLEIYGDGNQTRDFIHVDDLVDGILRASSVPGIGGEVFQIASGRETTLHELVEQLAAIFDGAGLPRPVVKTSEPRHGDVTRNFSDTSKAKQRLDWTPRVSLADGLRQTLRSLADVG</sequence>
<evidence type="ECO:0000313" key="5">
    <source>
        <dbReference type="Proteomes" id="UP000251075"/>
    </source>
</evidence>
<dbReference type="InterPro" id="IPR001509">
    <property type="entry name" value="Epimerase_deHydtase"/>
</dbReference>
<evidence type="ECO:0000256" key="2">
    <source>
        <dbReference type="ARBA" id="ARBA00007637"/>
    </source>
</evidence>
<keyword evidence="5" id="KW-1185">Reference proteome</keyword>
<proteinExistence type="inferred from homology"/>
<evidence type="ECO:0000259" key="3">
    <source>
        <dbReference type="Pfam" id="PF01370"/>
    </source>
</evidence>
<dbReference type="Proteomes" id="UP000251075">
    <property type="component" value="Unassembled WGS sequence"/>
</dbReference>
<dbReference type="Gene3D" id="3.90.25.10">
    <property type="entry name" value="UDP-galactose 4-epimerase, domain 1"/>
    <property type="match status" value="1"/>
</dbReference>
<protein>
    <submittedName>
        <fullName evidence="4">Epimerase</fullName>
    </submittedName>
</protein>
<comment type="similarity">
    <text evidence="2">Belongs to the NAD(P)-dependent epimerase/dehydratase family.</text>
</comment>
<dbReference type="InterPro" id="IPR036291">
    <property type="entry name" value="NAD(P)-bd_dom_sf"/>
</dbReference>
<evidence type="ECO:0000256" key="1">
    <source>
        <dbReference type="ARBA" id="ARBA00005125"/>
    </source>
</evidence>
<feature type="domain" description="NAD-dependent epimerase/dehydratase" evidence="3">
    <location>
        <begin position="3"/>
        <end position="253"/>
    </location>
</feature>
<reference evidence="4 5" key="1">
    <citation type="submission" date="2017-11" db="EMBL/GenBank/DDBJ databases">
        <title>Draft genome sequence of magnetotactic bacterium Magnetospirillum kuznetsovii LBB-42.</title>
        <authorList>
            <person name="Grouzdev D.S."/>
            <person name="Rysina M.S."/>
            <person name="Baslerov R.V."/>
            <person name="Koziaeva V."/>
        </authorList>
    </citation>
    <scope>NUCLEOTIDE SEQUENCE [LARGE SCALE GENOMIC DNA]</scope>
    <source>
        <strain evidence="4 5">LBB-42</strain>
    </source>
</reference>
<dbReference type="RefSeq" id="WP_112144578.1">
    <property type="nucleotide sequence ID" value="NZ_PGTO01000007.1"/>
</dbReference>
<name>A0A364NY34_9PROT</name>
<dbReference type="SUPFAM" id="SSF51735">
    <property type="entry name" value="NAD(P)-binding Rossmann-fold domains"/>
    <property type="match status" value="1"/>
</dbReference>
<gene>
    <name evidence="4" type="ORF">CU669_10940</name>
</gene>
<dbReference type="Pfam" id="PF01370">
    <property type="entry name" value="Epimerase"/>
    <property type="match status" value="1"/>
</dbReference>
<evidence type="ECO:0000313" key="4">
    <source>
        <dbReference type="EMBL" id="RAU21815.1"/>
    </source>
</evidence>
<organism evidence="4 5">
    <name type="scientific">Paramagnetospirillum kuznetsovii</name>
    <dbReference type="NCBI Taxonomy" id="2053833"/>
    <lineage>
        <taxon>Bacteria</taxon>
        <taxon>Pseudomonadati</taxon>
        <taxon>Pseudomonadota</taxon>
        <taxon>Alphaproteobacteria</taxon>
        <taxon>Rhodospirillales</taxon>
        <taxon>Magnetospirillaceae</taxon>
        <taxon>Paramagnetospirillum</taxon>
    </lineage>
</organism>
<dbReference type="PANTHER" id="PTHR43000">
    <property type="entry name" value="DTDP-D-GLUCOSE 4,6-DEHYDRATASE-RELATED"/>
    <property type="match status" value="1"/>
</dbReference>
<dbReference type="AlphaFoldDB" id="A0A364NY34"/>
<dbReference type="PRINTS" id="PR01713">
    <property type="entry name" value="NUCEPIMERASE"/>
</dbReference>